<dbReference type="InterPro" id="IPR027417">
    <property type="entry name" value="P-loop_NTPase"/>
</dbReference>
<reference evidence="1 2" key="1">
    <citation type="submission" date="2021-06" db="EMBL/GenBank/DDBJ databases">
        <authorList>
            <person name="Palmer J.M."/>
        </authorList>
    </citation>
    <scope>NUCLEOTIDE SEQUENCE [LARGE SCALE GENOMIC DNA]</scope>
    <source>
        <strain evidence="1 2">XC_2019</strain>
        <tissue evidence="1">Muscle</tissue>
    </source>
</reference>
<feature type="non-terminal residue" evidence="1">
    <location>
        <position position="185"/>
    </location>
</feature>
<dbReference type="EMBL" id="JAHRIN010028039">
    <property type="protein sequence ID" value="MEQ2201512.1"/>
    <property type="molecule type" value="Genomic_DNA"/>
</dbReference>
<dbReference type="PANTHER" id="PTHR46532">
    <property type="entry name" value="MALE FERTILITY FACTOR KL5"/>
    <property type="match status" value="1"/>
</dbReference>
<dbReference type="PANTHER" id="PTHR46532:SF11">
    <property type="entry name" value="DYNEIN AXONEMAL HEAVY CHAIN 12"/>
    <property type="match status" value="1"/>
</dbReference>
<dbReference type="Pfam" id="PF12775">
    <property type="entry name" value="AAA_7"/>
    <property type="match status" value="1"/>
</dbReference>
<dbReference type="Gene3D" id="1.10.287.2610">
    <property type="match status" value="1"/>
</dbReference>
<accession>A0ABV0R0B9</accession>
<dbReference type="InterPro" id="IPR026983">
    <property type="entry name" value="DHC"/>
</dbReference>
<dbReference type="Proteomes" id="UP001434883">
    <property type="component" value="Unassembled WGS sequence"/>
</dbReference>
<sequence>MVDANGEWCHWNNHVGEYIYPSDDVPDYTSILVPNVDNTRTCFLLETIAKQRKITNEIVRQMMEMGGMYNLDKPGDFTTVEDVQILAAMIHPGGGRNDIPQRLKRHKEKTQRRELTISQVPDFKFLAEKVKMYQSQHNEVVKGSTCPRSIGLGKLREASESVAQLSKYLEVKEKELAVASVKADK</sequence>
<organism evidence="1 2">
    <name type="scientific">Xenoophorus captivus</name>
    <dbReference type="NCBI Taxonomy" id="1517983"/>
    <lineage>
        <taxon>Eukaryota</taxon>
        <taxon>Metazoa</taxon>
        <taxon>Chordata</taxon>
        <taxon>Craniata</taxon>
        <taxon>Vertebrata</taxon>
        <taxon>Euteleostomi</taxon>
        <taxon>Actinopterygii</taxon>
        <taxon>Neopterygii</taxon>
        <taxon>Teleostei</taxon>
        <taxon>Neoteleostei</taxon>
        <taxon>Acanthomorphata</taxon>
        <taxon>Ovalentaria</taxon>
        <taxon>Atherinomorphae</taxon>
        <taxon>Cyprinodontiformes</taxon>
        <taxon>Goodeidae</taxon>
        <taxon>Xenoophorus</taxon>
    </lineage>
</organism>
<evidence type="ECO:0000313" key="1">
    <source>
        <dbReference type="EMBL" id="MEQ2201512.1"/>
    </source>
</evidence>
<proteinExistence type="predicted"/>
<dbReference type="Gene3D" id="3.40.50.300">
    <property type="entry name" value="P-loop containing nucleotide triphosphate hydrolases"/>
    <property type="match status" value="1"/>
</dbReference>
<name>A0ABV0R0B9_9TELE</name>
<comment type="caution">
    <text evidence="1">The sequence shown here is derived from an EMBL/GenBank/DDBJ whole genome shotgun (WGS) entry which is preliminary data.</text>
</comment>
<protein>
    <submittedName>
        <fullName evidence="1">Uncharacterized protein</fullName>
    </submittedName>
</protein>
<gene>
    <name evidence="1" type="ORF">XENOCAPTIV_013600</name>
</gene>
<evidence type="ECO:0000313" key="2">
    <source>
        <dbReference type="Proteomes" id="UP001434883"/>
    </source>
</evidence>
<keyword evidence="2" id="KW-1185">Reference proteome</keyword>